<name>A0ABD2BCM5_VESMC</name>
<dbReference type="EMBL" id="JAYRBN010000091">
    <property type="protein sequence ID" value="KAL2730489.1"/>
    <property type="molecule type" value="Genomic_DNA"/>
</dbReference>
<keyword evidence="3" id="KW-1185">Reference proteome</keyword>
<organism evidence="2 3">
    <name type="scientific">Vespula maculifrons</name>
    <name type="common">Eastern yellow jacket</name>
    <name type="synonym">Wasp</name>
    <dbReference type="NCBI Taxonomy" id="7453"/>
    <lineage>
        <taxon>Eukaryota</taxon>
        <taxon>Metazoa</taxon>
        <taxon>Ecdysozoa</taxon>
        <taxon>Arthropoda</taxon>
        <taxon>Hexapoda</taxon>
        <taxon>Insecta</taxon>
        <taxon>Pterygota</taxon>
        <taxon>Neoptera</taxon>
        <taxon>Endopterygota</taxon>
        <taxon>Hymenoptera</taxon>
        <taxon>Apocrita</taxon>
        <taxon>Aculeata</taxon>
        <taxon>Vespoidea</taxon>
        <taxon>Vespidae</taxon>
        <taxon>Vespinae</taxon>
        <taxon>Vespula</taxon>
    </lineage>
</organism>
<evidence type="ECO:0000313" key="3">
    <source>
        <dbReference type="Proteomes" id="UP001607303"/>
    </source>
</evidence>
<gene>
    <name evidence="2" type="ORF">V1477_016300</name>
</gene>
<proteinExistence type="predicted"/>
<evidence type="ECO:0000313" key="2">
    <source>
        <dbReference type="EMBL" id="KAL2730489.1"/>
    </source>
</evidence>
<evidence type="ECO:0000256" key="1">
    <source>
        <dbReference type="SAM" id="MobiDB-lite"/>
    </source>
</evidence>
<accession>A0ABD2BCM5</accession>
<reference evidence="2 3" key="1">
    <citation type="journal article" date="2024" name="Ann. Entomol. Soc. Am.">
        <title>Genomic analyses of the southern and eastern yellowjacket wasps (Hymenoptera: Vespidae) reveal evolutionary signatures of social life.</title>
        <authorList>
            <person name="Catto M.A."/>
            <person name="Caine P.B."/>
            <person name="Orr S.E."/>
            <person name="Hunt B.G."/>
            <person name="Goodisman M.A.D."/>
        </authorList>
    </citation>
    <scope>NUCLEOTIDE SEQUENCE [LARGE SCALE GENOMIC DNA]</scope>
    <source>
        <strain evidence="2">232</strain>
        <tissue evidence="2">Head and thorax</tissue>
    </source>
</reference>
<protein>
    <submittedName>
        <fullName evidence="2">Uncharacterized protein</fullName>
    </submittedName>
</protein>
<sequence length="72" mass="8276">MNPKGEGRGELLGVVVTLEENAEDTTPTTREQRSPDNSDGGTGKHKPTQKWRPLQAFSTWRPFRKRFRPFLH</sequence>
<dbReference type="Proteomes" id="UP001607303">
    <property type="component" value="Unassembled WGS sequence"/>
</dbReference>
<feature type="region of interest" description="Disordered" evidence="1">
    <location>
        <begin position="1"/>
        <end position="55"/>
    </location>
</feature>
<dbReference type="AlphaFoldDB" id="A0ABD2BCM5"/>
<comment type="caution">
    <text evidence="2">The sequence shown here is derived from an EMBL/GenBank/DDBJ whole genome shotgun (WGS) entry which is preliminary data.</text>
</comment>